<feature type="transmembrane region" description="Helical" evidence="13">
    <location>
        <begin position="765"/>
        <end position="785"/>
    </location>
</feature>
<dbReference type="InterPro" id="IPR052076">
    <property type="entry name" value="TRP_cation_channel"/>
</dbReference>
<evidence type="ECO:0000256" key="4">
    <source>
        <dbReference type="ARBA" id="ARBA00022692"/>
    </source>
</evidence>
<dbReference type="InterPro" id="IPR002110">
    <property type="entry name" value="Ankyrin_rpt"/>
</dbReference>
<dbReference type="PRINTS" id="PR01415">
    <property type="entry name" value="ANKYRIN"/>
</dbReference>
<keyword evidence="16" id="KW-0675">Receptor</keyword>
<dbReference type="SUPFAM" id="SSF48403">
    <property type="entry name" value="Ankyrin repeat"/>
    <property type="match status" value="2"/>
</dbReference>
<evidence type="ECO:0000256" key="2">
    <source>
        <dbReference type="ARBA" id="ARBA00022448"/>
    </source>
</evidence>
<dbReference type="GO" id="GO:1902495">
    <property type="term" value="C:transmembrane transporter complex"/>
    <property type="evidence" value="ECO:0007669"/>
    <property type="project" value="TreeGrafter"/>
</dbReference>
<feature type="repeat" description="ANK" evidence="11">
    <location>
        <begin position="433"/>
        <end position="465"/>
    </location>
</feature>
<evidence type="ECO:0000256" key="1">
    <source>
        <dbReference type="ARBA" id="ARBA00004141"/>
    </source>
</evidence>
<protein>
    <submittedName>
        <fullName evidence="16">Transient receptor potential cation channel subfamily A member 1 homolog</fullName>
    </submittedName>
</protein>
<dbReference type="Pfam" id="PF00023">
    <property type="entry name" value="Ank"/>
    <property type="match status" value="1"/>
</dbReference>
<keyword evidence="10" id="KW-0407">Ion channel</keyword>
<dbReference type="PROSITE" id="PS50088">
    <property type="entry name" value="ANK_REPEAT"/>
    <property type="match status" value="11"/>
</dbReference>
<dbReference type="Gene3D" id="1.10.287.70">
    <property type="match status" value="1"/>
</dbReference>
<evidence type="ECO:0000256" key="11">
    <source>
        <dbReference type="PROSITE-ProRule" id="PRU00023"/>
    </source>
</evidence>
<dbReference type="PANTHER" id="PTHR47143">
    <property type="entry name" value="TRANSIENT RECEPTOR POTENTIAL CATION CHANNEL PROTEIN PAINLESS"/>
    <property type="match status" value="1"/>
</dbReference>
<feature type="repeat" description="ANK" evidence="11">
    <location>
        <begin position="331"/>
        <end position="363"/>
    </location>
</feature>
<keyword evidence="3" id="KW-0716">Sensory transduction</keyword>
<keyword evidence="4 13" id="KW-0812">Transmembrane</keyword>
<feature type="repeat" description="ANK" evidence="11">
    <location>
        <begin position="155"/>
        <end position="177"/>
    </location>
</feature>
<dbReference type="KEGG" id="osn:115232467"/>
<name>A0A6P7U0I5_9MOLL</name>
<keyword evidence="5" id="KW-0677">Repeat</keyword>
<dbReference type="Gene3D" id="1.25.40.20">
    <property type="entry name" value="Ankyrin repeat-containing domain"/>
    <property type="match status" value="5"/>
</dbReference>
<feature type="repeat" description="ANK" evidence="11">
    <location>
        <begin position="466"/>
        <end position="498"/>
    </location>
</feature>
<dbReference type="InterPro" id="IPR036770">
    <property type="entry name" value="Ankyrin_rpt-contain_sf"/>
</dbReference>
<evidence type="ECO:0000256" key="9">
    <source>
        <dbReference type="ARBA" id="ARBA00023136"/>
    </source>
</evidence>
<dbReference type="GO" id="GO:0005216">
    <property type="term" value="F:monoatomic ion channel activity"/>
    <property type="evidence" value="ECO:0007669"/>
    <property type="project" value="InterPro"/>
</dbReference>
<keyword evidence="8" id="KW-0406">Ion transport</keyword>
<proteinExistence type="predicted"/>
<feature type="transmembrane region" description="Helical" evidence="13">
    <location>
        <begin position="993"/>
        <end position="1016"/>
    </location>
</feature>
<evidence type="ECO:0000256" key="5">
    <source>
        <dbReference type="ARBA" id="ARBA00022737"/>
    </source>
</evidence>
<evidence type="ECO:0000256" key="3">
    <source>
        <dbReference type="ARBA" id="ARBA00022606"/>
    </source>
</evidence>
<dbReference type="PANTHER" id="PTHR47143:SF3">
    <property type="entry name" value="PWWP DOMAIN-CONTAINING PROTEIN"/>
    <property type="match status" value="1"/>
</dbReference>
<feature type="repeat" description="ANK" evidence="11">
    <location>
        <begin position="189"/>
        <end position="221"/>
    </location>
</feature>
<feature type="transmembrane region" description="Helical" evidence="13">
    <location>
        <begin position="918"/>
        <end position="940"/>
    </location>
</feature>
<dbReference type="AlphaFoldDB" id="A0A6P7U0I5"/>
<feature type="transmembrane region" description="Helical" evidence="13">
    <location>
        <begin position="843"/>
        <end position="866"/>
    </location>
</feature>
<keyword evidence="6 13" id="KW-1133">Transmembrane helix</keyword>
<dbReference type="Proteomes" id="UP000515154">
    <property type="component" value="Linkage group LG2"/>
</dbReference>
<evidence type="ECO:0000256" key="10">
    <source>
        <dbReference type="ARBA" id="ARBA00023303"/>
    </source>
</evidence>
<dbReference type="SMART" id="SM00248">
    <property type="entry name" value="ANK"/>
    <property type="match status" value="17"/>
</dbReference>
<feature type="transmembrane region" description="Helical" evidence="13">
    <location>
        <begin position="878"/>
        <end position="898"/>
    </location>
</feature>
<feature type="repeat" description="ANK" evidence="11">
    <location>
        <begin position="298"/>
        <end position="330"/>
    </location>
</feature>
<keyword evidence="9 13" id="KW-0472">Membrane</keyword>
<keyword evidence="12" id="KW-0175">Coiled coil</keyword>
<organism evidence="15 16">
    <name type="scientific">Octopus sinensis</name>
    <name type="common">East Asian common octopus</name>
    <dbReference type="NCBI Taxonomy" id="2607531"/>
    <lineage>
        <taxon>Eukaryota</taxon>
        <taxon>Metazoa</taxon>
        <taxon>Spiralia</taxon>
        <taxon>Lophotrochozoa</taxon>
        <taxon>Mollusca</taxon>
        <taxon>Cephalopoda</taxon>
        <taxon>Coleoidea</taxon>
        <taxon>Octopodiformes</taxon>
        <taxon>Octopoda</taxon>
        <taxon>Incirrata</taxon>
        <taxon>Octopodidae</taxon>
        <taxon>Octopus</taxon>
    </lineage>
</organism>
<keyword evidence="2" id="KW-0813">Transport</keyword>
<evidence type="ECO:0000256" key="13">
    <source>
        <dbReference type="SAM" id="Phobius"/>
    </source>
</evidence>
<evidence type="ECO:0000259" key="14">
    <source>
        <dbReference type="Pfam" id="PF00520"/>
    </source>
</evidence>
<feature type="repeat" description="ANK" evidence="11">
    <location>
        <begin position="66"/>
        <end position="98"/>
    </location>
</feature>
<feature type="repeat" description="ANK" evidence="11">
    <location>
        <begin position="566"/>
        <end position="598"/>
    </location>
</feature>
<evidence type="ECO:0000313" key="16">
    <source>
        <dbReference type="RefSeq" id="XP_029658209.1"/>
    </source>
</evidence>
<evidence type="ECO:0000256" key="7">
    <source>
        <dbReference type="ARBA" id="ARBA00023043"/>
    </source>
</evidence>
<keyword evidence="7 11" id="KW-0040">ANK repeat</keyword>
<evidence type="ECO:0000256" key="12">
    <source>
        <dbReference type="SAM" id="Coils"/>
    </source>
</evidence>
<comment type="subcellular location">
    <subcellularLocation>
        <location evidence="1">Membrane</location>
        <topology evidence="1">Multi-pass membrane protein</topology>
    </subcellularLocation>
</comment>
<feature type="coiled-coil region" evidence="12">
    <location>
        <begin position="1094"/>
        <end position="1135"/>
    </location>
</feature>
<dbReference type="Pfam" id="PF12796">
    <property type="entry name" value="Ank_2"/>
    <property type="match status" value="6"/>
</dbReference>
<sequence>MEMETLVSGDKKDSLPRDESIISAEALNLTLHQCARDGDINSTKLILEYLNTQKKLRRNINKHDDNELSPLHYAVRYGNIDIVKLLVENGAHINDPGDYGAQPLHFAAKYKRDASKRSDATPVSEDAPDAEDLAEYGVIPYLVERGADINAQDTYGSTPLHFAAMRGNDVAVTLLVQFPHIEVDKVDKTQMTALHTAARYNQKAVAEALINAGAKIRCFDDERCTPLFYACFHGCLDIVNLLFDAATKEDEWIVCYELVADKNIDGKTCLHAAVDGGFAEVAKICLMRGADVNGVESDRSMPLHRAAMSGNMECVKLLVDNSARIDAYDEEQSTPLHKAALYNHYNVVDYLIKCGARVNKRDSDSYTPLLLAALRGHSETIEILMNASADPLAVDKYEKTAIYLASEENKASVLKKLLEYPGMKDQVHVNDQYGNRPLHVAAQEGFTEIVMILLSHGADIMATNDDEETPIHLASKFGRTNVVRALVKADKTVVKSEDEDSNTPLHIAALHGHDKVGEILINFGADVGAVNNNMWTPLDCAAANGWTHMAMILLDSDSLVDPADKSKTTPLHLACRNGHLRMVRLLLQRNASVSQRDSDGNNCLDLAIDNNNNDVAMLIVSDDRWEEAMQNETLDLKKGYRQTPMRKLIRKMPEVAEKVLSQCLSTSGSPDKPDYSITFTYKYLDDTYTDWKVAKNSDVASSSGLSYDDDFKVTPDALPYTTNMTMLKKNHPLNIMAENNQEILLSHPVVKQLLSYKWSSFGAPLYYVNLFIYLIFLVSFTGYILEAKPPVPNAVYYNETHSCFNLQVNQGFFISYGKYVVIVLGVLMLLREIFQLFQAGLGYLTYVNLLDWVTYLFAILFVLGFSQCQQQVLYIEEWQWNLGSIGIFLAWIDLVLYVQKVPRFGIYVVMFTDILYTFIQFAVVFSLFIVAFAFGFFALLRQRINNSQAVEFEQFSNIGKSLMKTFVMMIGELEFDDIFFSPDHSLQFTVTTYLMFLVFLILGSIIIMNLLVGLAVDDIKEVQNKATLKRRAMQVDLVLDLEKIMPFSFHKRKIIKCQTLYPNAVYRNRIARMFRMTSYSEDINQVLNPEQDELRRIQTNQTNLKHKVNRLNDNVEEIKAQMTRVESMLKAVIKKQEIEWEEEDYQED</sequence>
<reference evidence="16" key="1">
    <citation type="submission" date="2025-08" db="UniProtKB">
        <authorList>
            <consortium name="RefSeq"/>
        </authorList>
    </citation>
    <scope>IDENTIFICATION</scope>
</reference>
<evidence type="ECO:0000256" key="8">
    <source>
        <dbReference type="ARBA" id="ARBA00023065"/>
    </source>
</evidence>
<keyword evidence="15" id="KW-1185">Reference proteome</keyword>
<evidence type="ECO:0000313" key="15">
    <source>
        <dbReference type="Proteomes" id="UP000515154"/>
    </source>
</evidence>
<accession>A0A6P7U0I5</accession>
<evidence type="ECO:0000256" key="6">
    <source>
        <dbReference type="ARBA" id="ARBA00022989"/>
    </source>
</evidence>
<feature type="repeat" description="ANK" evidence="11">
    <location>
        <begin position="265"/>
        <end position="297"/>
    </location>
</feature>
<dbReference type="RefSeq" id="XP_029658209.1">
    <property type="nucleotide sequence ID" value="XM_029802349.2"/>
</dbReference>
<feature type="repeat" description="ANK" evidence="11">
    <location>
        <begin position="364"/>
        <end position="396"/>
    </location>
</feature>
<dbReference type="PROSITE" id="PS50297">
    <property type="entry name" value="ANK_REP_REGION"/>
    <property type="match status" value="11"/>
</dbReference>
<feature type="repeat" description="ANK" evidence="11">
    <location>
        <begin position="500"/>
        <end position="532"/>
    </location>
</feature>
<gene>
    <name evidence="16" type="primary">LOC115232467</name>
</gene>
<feature type="domain" description="Ion transport" evidence="14">
    <location>
        <begin position="767"/>
        <end position="1026"/>
    </location>
</feature>
<dbReference type="InterPro" id="IPR005821">
    <property type="entry name" value="Ion_trans_dom"/>
</dbReference>
<dbReference type="Pfam" id="PF00520">
    <property type="entry name" value="Ion_trans"/>
    <property type="match status" value="1"/>
</dbReference>